<feature type="signal peptide" evidence="5">
    <location>
        <begin position="1"/>
        <end position="21"/>
    </location>
</feature>
<dbReference type="FunFam" id="3.30.70.360:FF:000001">
    <property type="entry name" value="N-acetyldiaminopimelate deacetylase"/>
    <property type="match status" value="1"/>
</dbReference>
<evidence type="ECO:0000313" key="8">
    <source>
        <dbReference type="EMBL" id="KAF4398576.1"/>
    </source>
</evidence>
<feature type="binding site" evidence="4">
    <location>
        <position position="123"/>
    </location>
    <ligand>
        <name>Mn(2+)</name>
        <dbReference type="ChEBI" id="CHEBI:29035"/>
        <label>2</label>
    </ligand>
</feature>
<evidence type="ECO:0000256" key="5">
    <source>
        <dbReference type="SAM" id="SignalP"/>
    </source>
</evidence>
<evidence type="ECO:0000313" key="9">
    <source>
        <dbReference type="Proteomes" id="UP000525078"/>
    </source>
</evidence>
<feature type="domain" description="Peptidase M20 dimerisation" evidence="6">
    <location>
        <begin position="205"/>
        <end position="299"/>
    </location>
</feature>
<organism evidence="8 10">
    <name type="scientific">Cannabis sativa</name>
    <name type="common">Hemp</name>
    <name type="synonym">Marijuana</name>
    <dbReference type="NCBI Taxonomy" id="3483"/>
    <lineage>
        <taxon>Eukaryota</taxon>
        <taxon>Viridiplantae</taxon>
        <taxon>Streptophyta</taxon>
        <taxon>Embryophyta</taxon>
        <taxon>Tracheophyta</taxon>
        <taxon>Spermatophyta</taxon>
        <taxon>Magnoliopsida</taxon>
        <taxon>eudicotyledons</taxon>
        <taxon>Gunneridae</taxon>
        <taxon>Pentapetalae</taxon>
        <taxon>rosids</taxon>
        <taxon>fabids</taxon>
        <taxon>Rosales</taxon>
        <taxon>Cannabaceae</taxon>
        <taxon>Cannabis</taxon>
    </lineage>
</organism>
<dbReference type="GO" id="GO:0009850">
    <property type="term" value="P:auxin metabolic process"/>
    <property type="evidence" value="ECO:0007669"/>
    <property type="project" value="TreeGrafter"/>
</dbReference>
<comment type="caution">
    <text evidence="8">The sequence shown here is derived from an EMBL/GenBank/DDBJ whole genome shotgun (WGS) entry which is preliminary data.</text>
</comment>
<dbReference type="Pfam" id="PF01546">
    <property type="entry name" value="Peptidase_M20"/>
    <property type="match status" value="1"/>
</dbReference>
<evidence type="ECO:0000313" key="7">
    <source>
        <dbReference type="EMBL" id="KAF4355544.1"/>
    </source>
</evidence>
<keyword evidence="10" id="KW-1185">Reference proteome</keyword>
<dbReference type="Pfam" id="PF07687">
    <property type="entry name" value="M20_dimer"/>
    <property type="match status" value="1"/>
</dbReference>
<evidence type="ECO:0000256" key="3">
    <source>
        <dbReference type="ARBA" id="ARBA00023211"/>
    </source>
</evidence>
<dbReference type="NCBIfam" id="TIGR01891">
    <property type="entry name" value="amidohydrolases"/>
    <property type="match status" value="1"/>
</dbReference>
<dbReference type="Gene3D" id="3.30.70.360">
    <property type="match status" value="1"/>
</dbReference>
<dbReference type="Gene3D" id="3.40.630.10">
    <property type="entry name" value="Zn peptidases"/>
    <property type="match status" value="1"/>
</dbReference>
<dbReference type="EMBL" id="JAATIQ010000025">
    <property type="protein sequence ID" value="KAF4398576.1"/>
    <property type="molecule type" value="Genomic_DNA"/>
</dbReference>
<dbReference type="AlphaFoldDB" id="A0A7J6HTJ1"/>
<protein>
    <recommendedName>
        <fullName evidence="6">Peptidase M20 dimerisation domain-containing protein</fullName>
    </recommendedName>
</protein>
<dbReference type="Proteomes" id="UP000583929">
    <property type="component" value="Unassembled WGS sequence"/>
</dbReference>
<dbReference type="SUPFAM" id="SSF55031">
    <property type="entry name" value="Bacterial exopeptidase dimerisation domain"/>
    <property type="match status" value="1"/>
</dbReference>
<gene>
    <name evidence="7" type="ORF">F8388_003125</name>
    <name evidence="8" type="ORF">G4B88_013665</name>
</gene>
<dbReference type="EMBL" id="JAATIP010000264">
    <property type="protein sequence ID" value="KAF4355544.1"/>
    <property type="molecule type" value="Genomic_DNA"/>
</dbReference>
<dbReference type="GO" id="GO:0046872">
    <property type="term" value="F:metal ion binding"/>
    <property type="evidence" value="ECO:0007669"/>
    <property type="project" value="UniProtKB-KW"/>
</dbReference>
<evidence type="ECO:0000256" key="1">
    <source>
        <dbReference type="ARBA" id="ARBA00006153"/>
    </source>
</evidence>
<evidence type="ECO:0000259" key="6">
    <source>
        <dbReference type="Pfam" id="PF07687"/>
    </source>
</evidence>
<dbReference type="PANTHER" id="PTHR11014:SF119">
    <property type="entry name" value="IAA-AMINO ACID HYDROLASE ILR1-LIKE 1"/>
    <property type="match status" value="1"/>
</dbReference>
<keyword evidence="4" id="KW-0479">Metal-binding</keyword>
<dbReference type="InterPro" id="IPR017439">
    <property type="entry name" value="Amidohydrolase"/>
</dbReference>
<name>A0A7J6HTJ1_CANSA</name>
<dbReference type="InterPro" id="IPR002933">
    <property type="entry name" value="Peptidase_M20"/>
</dbReference>
<feature type="binding site" evidence="4">
    <location>
        <position position="157"/>
    </location>
    <ligand>
        <name>Mn(2+)</name>
        <dbReference type="ChEBI" id="CHEBI:29035"/>
        <label>2</label>
    </ligand>
</feature>
<dbReference type="GO" id="GO:0005783">
    <property type="term" value="C:endoplasmic reticulum"/>
    <property type="evidence" value="ECO:0007669"/>
    <property type="project" value="TreeGrafter"/>
</dbReference>
<dbReference type="SUPFAM" id="SSF53187">
    <property type="entry name" value="Zn-dependent exopeptidases"/>
    <property type="match status" value="1"/>
</dbReference>
<dbReference type="GO" id="GO:0010179">
    <property type="term" value="F:IAA-Ala conjugate hydrolase activity"/>
    <property type="evidence" value="ECO:0007669"/>
    <property type="project" value="TreeGrafter"/>
</dbReference>
<sequence length="426" mass="47035">MAFYFFIINFLVFMPLPISSSSHNDSLGLIPVKFLDLIQENELFDWMVGIRRKIHQNPKLSFKEIETSELIRAELEKMSIFYKYPVAKTGVVGFIGTGSPPFVAIRVNMDELESVEWEHKSRHDAHVAMLLGAAKLLQKHRHELKGTVLLVFQQAEEGGGGAKKILDTGILDNVGAIFGIHVSPSLPIGSVACKSGPILAAVGFFEAKISGKGGHAAIPQYTIDPILAASNVIVSLQHLVSREANPLESEVVTVSKFQGGSAFNVIPDSVTIGGSFRAFSKESFLQLKHRIEEVITTQASVNRCNATVLFDSEKEAFNPVTVNDQNLHKHFLKVATQVVGERNIHEMPLLLGSEDFSWYQEVIPGYLFFVGMKDEKKSVDELAQSHNFTVNEDVLPYGAALHASLAVTYLLENQHNSPKQSSHDEL</sequence>
<feature type="chain" id="PRO_5033593804" description="Peptidase M20 dimerisation domain-containing protein" evidence="5">
    <location>
        <begin position="22"/>
        <end position="426"/>
    </location>
</feature>
<dbReference type="PANTHER" id="PTHR11014">
    <property type="entry name" value="PEPTIDASE M20 FAMILY MEMBER"/>
    <property type="match status" value="1"/>
</dbReference>
<dbReference type="PIRSF" id="PIRSF005962">
    <property type="entry name" value="Pept_M20D_amidohydro"/>
    <property type="match status" value="1"/>
</dbReference>
<accession>A0A7J6HTJ1</accession>
<evidence type="ECO:0000313" key="10">
    <source>
        <dbReference type="Proteomes" id="UP000583929"/>
    </source>
</evidence>
<dbReference type="Proteomes" id="UP000525078">
    <property type="component" value="Unassembled WGS sequence"/>
</dbReference>
<keyword evidence="2" id="KW-0378">Hydrolase</keyword>
<comment type="cofactor">
    <cofactor evidence="4">
        <name>Mn(2+)</name>
        <dbReference type="ChEBI" id="CHEBI:29035"/>
    </cofactor>
    <text evidence="4">The Mn(2+) ion enhances activity.</text>
</comment>
<feature type="binding site" evidence="4">
    <location>
        <position position="181"/>
    </location>
    <ligand>
        <name>Mn(2+)</name>
        <dbReference type="ChEBI" id="CHEBI:29035"/>
        <label>2</label>
    </ligand>
</feature>
<proteinExistence type="inferred from homology"/>
<comment type="similarity">
    <text evidence="1">Belongs to the peptidase M20 family.</text>
</comment>
<evidence type="ECO:0000256" key="2">
    <source>
        <dbReference type="ARBA" id="ARBA00022801"/>
    </source>
</evidence>
<evidence type="ECO:0000256" key="4">
    <source>
        <dbReference type="PIRSR" id="PIRSR005962-1"/>
    </source>
</evidence>
<keyword evidence="5" id="KW-0732">Signal</keyword>
<dbReference type="InterPro" id="IPR036264">
    <property type="entry name" value="Bact_exopeptidase_dim_dom"/>
</dbReference>
<dbReference type="InterPro" id="IPR011650">
    <property type="entry name" value="Peptidase_M20_dimer"/>
</dbReference>
<keyword evidence="3 4" id="KW-0464">Manganese</keyword>
<reference evidence="9 10" key="1">
    <citation type="journal article" date="2020" name="bioRxiv">
        <title>Sequence and annotation of 42 cannabis genomes reveals extensive copy number variation in cannabinoid synthesis and pathogen resistance genes.</title>
        <authorList>
            <person name="Mckernan K.J."/>
            <person name="Helbert Y."/>
            <person name="Kane L.T."/>
            <person name="Ebling H."/>
            <person name="Zhang L."/>
            <person name="Liu B."/>
            <person name="Eaton Z."/>
            <person name="Mclaughlin S."/>
            <person name="Kingan S."/>
            <person name="Baybayan P."/>
            <person name="Concepcion G."/>
            <person name="Jordan M."/>
            <person name="Riva A."/>
            <person name="Barbazuk W."/>
            <person name="Harkins T."/>
        </authorList>
    </citation>
    <scope>NUCLEOTIDE SEQUENCE [LARGE SCALE GENOMIC DNA]</scope>
    <source>
        <strain evidence="9 10">cv. Jamaican Lion 4</strain>
        <strain evidence="8">Father</strain>
        <strain evidence="7">Mother</strain>
        <tissue evidence="8">Leaf</tissue>
    </source>
</reference>